<dbReference type="SUPFAM" id="SSF53756">
    <property type="entry name" value="UDP-Glycosyltransferase/glycogen phosphorylase"/>
    <property type="match status" value="1"/>
</dbReference>
<dbReference type="PANTHER" id="PTHR12526:SF640">
    <property type="entry name" value="COLANIC ACID BIOSYNTHESIS GLYCOSYLTRANSFERASE WCAL-RELATED"/>
    <property type="match status" value="1"/>
</dbReference>
<dbReference type="eggNOG" id="COG0438">
    <property type="taxonomic scope" value="Bacteria"/>
</dbReference>
<organism evidence="5 6">
    <name type="scientific">Alcanivorax dieselolei (strain DSM 16502 / CGMCC 1.3690 / MCCC 1A00001 / B-5)</name>
    <name type="common">Alloalcanivorax dieselolei</name>
    <dbReference type="NCBI Taxonomy" id="930169"/>
    <lineage>
        <taxon>Bacteria</taxon>
        <taxon>Pseudomonadati</taxon>
        <taxon>Pseudomonadota</taxon>
        <taxon>Gammaproteobacteria</taxon>
        <taxon>Oceanospirillales</taxon>
        <taxon>Alcanivoracaceae</taxon>
        <taxon>Alloalcanivorax</taxon>
    </lineage>
</organism>
<dbReference type="EMBL" id="CP003466">
    <property type="protein sequence ID" value="AFT71921.1"/>
    <property type="molecule type" value="Genomic_DNA"/>
</dbReference>
<dbReference type="CDD" id="cd03811">
    <property type="entry name" value="GT4_GT28_WabH-like"/>
    <property type="match status" value="1"/>
</dbReference>
<evidence type="ECO:0000256" key="3">
    <source>
        <dbReference type="ARBA" id="ARBA00022679"/>
    </source>
</evidence>
<dbReference type="OrthoDB" id="9802524at2"/>
<evidence type="ECO:0000259" key="4">
    <source>
        <dbReference type="Pfam" id="PF00534"/>
    </source>
</evidence>
<dbReference type="Proteomes" id="UP000006286">
    <property type="component" value="Chromosome"/>
</dbReference>
<name>K0CK37_ALCDB</name>
<evidence type="ECO:0000256" key="1">
    <source>
        <dbReference type="ARBA" id="ARBA00009481"/>
    </source>
</evidence>
<dbReference type="GO" id="GO:0016757">
    <property type="term" value="F:glycosyltransferase activity"/>
    <property type="evidence" value="ECO:0007669"/>
    <property type="project" value="UniProtKB-KW"/>
</dbReference>
<accession>K0CK37</accession>
<evidence type="ECO:0000313" key="6">
    <source>
        <dbReference type="Proteomes" id="UP000006286"/>
    </source>
</evidence>
<sequence length="347" mass="38675">MKRLAQVLAGAEQGGAESFFVRLVSALQGQPGLEQQAFLRPYEQRVRALRSAGVASCGFRFPGPLRPWERVRYRQALRRYRPDIVLTWMNRASALTPPGDYTLVSRLGHYYNLKYYRHADYWIGITKGICDHLVRGGMPVGRVVQIPNFADEHPVEPVTRADFATPPDCPLLLAAGRLHVNKGFDVLLTALQQVPEAMLWLAGSGPEEAALKTLCRELGLEERVRFLGWRDDVTALMRSADLFVCPSRHEGLGSIVLEAWAHHCPIIATASQGPAELIEHGETGLVTPVDETVALAGAIASLLRQPAMRARLADNGWRHYQQRFSRAVVVRQYQDFFASLPGLRPHA</sequence>
<dbReference type="PATRIC" id="fig|930169.3.peg.3610"/>
<dbReference type="HOGENOM" id="CLU_009583_0_3_6"/>
<reference evidence="5 6" key="1">
    <citation type="journal article" date="2012" name="J. Bacteriol.">
        <title>Complete genome sequence of Alcanivorax dieselolei type strain B5.</title>
        <authorList>
            <person name="Lai Q."/>
            <person name="Li W."/>
            <person name="Shao Z."/>
        </authorList>
    </citation>
    <scope>NUCLEOTIDE SEQUENCE [LARGE SCALE GENOMIC DNA]</scope>
    <source>
        <strain evidence="6">DSM 16502 / CGMCC 1.3690 / B-5</strain>
    </source>
</reference>
<dbReference type="GO" id="GO:1901135">
    <property type="term" value="P:carbohydrate derivative metabolic process"/>
    <property type="evidence" value="ECO:0007669"/>
    <property type="project" value="UniProtKB-ARBA"/>
</dbReference>
<gene>
    <name evidence="5" type="ordered locus">B5T_03657</name>
</gene>
<keyword evidence="2" id="KW-0328">Glycosyltransferase</keyword>
<dbReference type="Pfam" id="PF00534">
    <property type="entry name" value="Glycos_transf_1"/>
    <property type="match status" value="1"/>
</dbReference>
<dbReference type="KEGG" id="adi:B5T_03657"/>
<dbReference type="RefSeq" id="WP_014995980.1">
    <property type="nucleotide sequence ID" value="NC_018691.1"/>
</dbReference>
<dbReference type="AlphaFoldDB" id="K0CK37"/>
<protein>
    <submittedName>
        <fullName evidence="5">Glycosyl transferase, group 1</fullName>
    </submittedName>
</protein>
<keyword evidence="3 5" id="KW-0808">Transferase</keyword>
<dbReference type="InterPro" id="IPR001296">
    <property type="entry name" value="Glyco_trans_1"/>
</dbReference>
<keyword evidence="6" id="KW-1185">Reference proteome</keyword>
<dbReference type="Gene3D" id="3.40.50.2000">
    <property type="entry name" value="Glycogen Phosphorylase B"/>
    <property type="match status" value="2"/>
</dbReference>
<evidence type="ECO:0000313" key="5">
    <source>
        <dbReference type="EMBL" id="AFT71921.1"/>
    </source>
</evidence>
<proteinExistence type="inferred from homology"/>
<feature type="domain" description="Glycosyl transferase family 1" evidence="4">
    <location>
        <begin position="160"/>
        <end position="316"/>
    </location>
</feature>
<dbReference type="PANTHER" id="PTHR12526">
    <property type="entry name" value="GLYCOSYLTRANSFERASE"/>
    <property type="match status" value="1"/>
</dbReference>
<comment type="similarity">
    <text evidence="1">Belongs to the glycosyltransferase group 1 family. Glycosyltransferase 4 subfamily.</text>
</comment>
<dbReference type="STRING" id="930169.B5T_03657"/>
<evidence type="ECO:0000256" key="2">
    <source>
        <dbReference type="ARBA" id="ARBA00022676"/>
    </source>
</evidence>